<evidence type="ECO:0000313" key="5">
    <source>
        <dbReference type="Proteomes" id="UP000654370"/>
    </source>
</evidence>
<dbReference type="OrthoDB" id="3012298at2759"/>
<dbReference type="Gene3D" id="3.20.20.80">
    <property type="entry name" value="Glycosidases"/>
    <property type="match status" value="1"/>
</dbReference>
<dbReference type="Proteomes" id="UP000654370">
    <property type="component" value="Unassembled WGS sequence"/>
</dbReference>
<dbReference type="EMBL" id="JAEPQZ010000002">
    <property type="protein sequence ID" value="KAG2184920.1"/>
    <property type="molecule type" value="Genomic_DNA"/>
</dbReference>
<feature type="domain" description="GH18" evidence="3">
    <location>
        <begin position="67"/>
        <end position="353"/>
    </location>
</feature>
<dbReference type="InterPro" id="IPR001223">
    <property type="entry name" value="Glyco_hydro18_cat"/>
</dbReference>
<evidence type="ECO:0000256" key="2">
    <source>
        <dbReference type="SAM" id="SignalP"/>
    </source>
</evidence>
<dbReference type="InterPro" id="IPR017853">
    <property type="entry name" value="GH"/>
</dbReference>
<comment type="caution">
    <text evidence="4">The sequence shown here is derived from an EMBL/GenBank/DDBJ whole genome shotgun (WGS) entry which is preliminary data.</text>
</comment>
<keyword evidence="2" id="KW-0732">Signal</keyword>
<protein>
    <recommendedName>
        <fullName evidence="3">GH18 domain-containing protein</fullName>
    </recommendedName>
</protein>
<name>A0A8H7Q415_MORIS</name>
<dbReference type="SUPFAM" id="SSF51445">
    <property type="entry name" value="(Trans)glycosidases"/>
    <property type="match status" value="1"/>
</dbReference>
<feature type="chain" id="PRO_5034302860" description="GH18 domain-containing protein" evidence="2">
    <location>
        <begin position="19"/>
        <end position="452"/>
    </location>
</feature>
<sequence>MKFLALSFIAALTAAVVAKPVTPPYSAVHGHKLQPAAVNGTNISVSKAKSLAANQLDSNTAFSTNGPKFVTYIDNTSGSTAAASFAVPGYAPANDYNVIILGFWLDSGLYDSGYSWAQLDSATRQTYINAIHASGKKILISAFGAAEWPTSGGVNPTTSAQNLAAIVKQYGFDGADIDWEDNNAMDGGTGEAWLITFQNALRAELPQGQYLISHAPQAPYFIINKTQYPNGAYQKVNSAVGSSIDWYNTQFYNQGSSSYDTCTTLLTASGGAFPGTSLFEIINTGVSANKLLVGKPATPAGADNTGYMAPSALAACLQQASAKGWDAGVMLWQYTLDTSGSIIGQLAPAVSGSGSVPTTTTTTTTAKATTTTTKATTTTTKATTTTTTTKATATPTGSGTCTTSNNGAMVCVAANTSGQYQTCNNGGWITQTCGSGTVCQQSGTSIYCGYAT</sequence>
<accession>A0A8H7Q415</accession>
<dbReference type="GO" id="GO:0005975">
    <property type="term" value="P:carbohydrate metabolic process"/>
    <property type="evidence" value="ECO:0007669"/>
    <property type="project" value="InterPro"/>
</dbReference>
<evidence type="ECO:0000313" key="4">
    <source>
        <dbReference type="EMBL" id="KAG2184920.1"/>
    </source>
</evidence>
<keyword evidence="5" id="KW-1185">Reference proteome</keyword>
<feature type="compositionally biased region" description="Low complexity" evidence="1">
    <location>
        <begin position="358"/>
        <end position="389"/>
    </location>
</feature>
<dbReference type="AlphaFoldDB" id="A0A8H7Q415"/>
<reference evidence="4" key="1">
    <citation type="submission" date="2020-12" db="EMBL/GenBank/DDBJ databases">
        <title>Metabolic potential, ecology and presence of endohyphal bacteria is reflected in genomic diversity of Mucoromycotina.</title>
        <authorList>
            <person name="Muszewska A."/>
            <person name="Okrasinska A."/>
            <person name="Steczkiewicz K."/>
            <person name="Drgas O."/>
            <person name="Orlowska M."/>
            <person name="Perlinska-Lenart U."/>
            <person name="Aleksandrzak-Piekarczyk T."/>
            <person name="Szatraj K."/>
            <person name="Zielenkiewicz U."/>
            <person name="Pilsyk S."/>
            <person name="Malc E."/>
            <person name="Mieczkowski P."/>
            <person name="Kruszewska J.S."/>
            <person name="Biernat P."/>
            <person name="Pawlowska J."/>
        </authorList>
    </citation>
    <scope>NUCLEOTIDE SEQUENCE</scope>
    <source>
        <strain evidence="4">WA0000067209</strain>
    </source>
</reference>
<gene>
    <name evidence="4" type="ORF">INT43_000833</name>
</gene>
<proteinExistence type="predicted"/>
<dbReference type="CDD" id="cd00598">
    <property type="entry name" value="GH18_chitinase-like"/>
    <property type="match status" value="1"/>
</dbReference>
<organism evidence="4 5">
    <name type="scientific">Mortierella isabellina</name>
    <name type="common">Filamentous fungus</name>
    <name type="synonym">Umbelopsis isabellina</name>
    <dbReference type="NCBI Taxonomy" id="91625"/>
    <lineage>
        <taxon>Eukaryota</taxon>
        <taxon>Fungi</taxon>
        <taxon>Fungi incertae sedis</taxon>
        <taxon>Mucoromycota</taxon>
        <taxon>Mucoromycotina</taxon>
        <taxon>Umbelopsidomycetes</taxon>
        <taxon>Umbelopsidales</taxon>
        <taxon>Umbelopsidaceae</taxon>
        <taxon>Umbelopsis</taxon>
    </lineage>
</organism>
<feature type="region of interest" description="Disordered" evidence="1">
    <location>
        <begin position="353"/>
        <end position="389"/>
    </location>
</feature>
<evidence type="ECO:0000259" key="3">
    <source>
        <dbReference type="PROSITE" id="PS51910"/>
    </source>
</evidence>
<dbReference type="Pfam" id="PF00704">
    <property type="entry name" value="Glyco_hydro_18"/>
    <property type="match status" value="1"/>
</dbReference>
<evidence type="ECO:0000256" key="1">
    <source>
        <dbReference type="SAM" id="MobiDB-lite"/>
    </source>
</evidence>
<dbReference type="PROSITE" id="PS51910">
    <property type="entry name" value="GH18_2"/>
    <property type="match status" value="1"/>
</dbReference>
<feature type="signal peptide" evidence="2">
    <location>
        <begin position="1"/>
        <end position="18"/>
    </location>
</feature>